<accession>A0ACC2N331</accession>
<dbReference type="Proteomes" id="UP001239111">
    <property type="component" value="Chromosome 4"/>
</dbReference>
<evidence type="ECO:0000313" key="2">
    <source>
        <dbReference type="Proteomes" id="UP001239111"/>
    </source>
</evidence>
<sequence length="204" mass="23377">MLRKGLSRVSSDRLQRVRDIDLIKKTSLPRSSLPENSITHEATEVNRREWCLFNKLTKVDPMTPPCLIGRVKMFTYMNEKTKKETCYSNKFAYVKDNRKPVGVLCDWYALNEDGLLVSANSGIQGFLAIEQYDCTLKRPLHVAGELIVHADVFSKIRAKCATKQQHDHELNVCAQAQEQDEAMSNTNTGKKRKKRAKSFTKKKK</sequence>
<organism evidence="1 2">
    <name type="scientific">Eretmocerus hayati</name>
    <dbReference type="NCBI Taxonomy" id="131215"/>
    <lineage>
        <taxon>Eukaryota</taxon>
        <taxon>Metazoa</taxon>
        <taxon>Ecdysozoa</taxon>
        <taxon>Arthropoda</taxon>
        <taxon>Hexapoda</taxon>
        <taxon>Insecta</taxon>
        <taxon>Pterygota</taxon>
        <taxon>Neoptera</taxon>
        <taxon>Endopterygota</taxon>
        <taxon>Hymenoptera</taxon>
        <taxon>Apocrita</taxon>
        <taxon>Proctotrupomorpha</taxon>
        <taxon>Chalcidoidea</taxon>
        <taxon>Aphelinidae</taxon>
        <taxon>Aphelininae</taxon>
        <taxon>Eretmocerus</taxon>
    </lineage>
</organism>
<comment type="caution">
    <text evidence="1">The sequence shown here is derived from an EMBL/GenBank/DDBJ whole genome shotgun (WGS) entry which is preliminary data.</text>
</comment>
<gene>
    <name evidence="1" type="ORF">QAD02_007121</name>
</gene>
<evidence type="ECO:0000313" key="1">
    <source>
        <dbReference type="EMBL" id="KAJ8665459.1"/>
    </source>
</evidence>
<keyword evidence="2" id="KW-1185">Reference proteome</keyword>
<proteinExistence type="predicted"/>
<reference evidence="1" key="1">
    <citation type="submission" date="2023-04" db="EMBL/GenBank/DDBJ databases">
        <title>A chromosome-level genome assembly of the parasitoid wasp Eretmocerus hayati.</title>
        <authorList>
            <person name="Zhong Y."/>
            <person name="Liu S."/>
            <person name="Liu Y."/>
        </authorList>
    </citation>
    <scope>NUCLEOTIDE SEQUENCE</scope>
    <source>
        <strain evidence="1">ZJU_SS_LIU_2023</strain>
    </source>
</reference>
<name>A0ACC2N331_9HYME</name>
<dbReference type="EMBL" id="CM056744">
    <property type="protein sequence ID" value="KAJ8665459.1"/>
    <property type="molecule type" value="Genomic_DNA"/>
</dbReference>
<protein>
    <submittedName>
        <fullName evidence="1">Uncharacterized protein</fullName>
    </submittedName>
</protein>